<dbReference type="PANTHER" id="PTHR42711">
    <property type="entry name" value="ABC TRANSPORTER ATP-BINDING PROTEIN"/>
    <property type="match status" value="1"/>
</dbReference>
<dbReference type="SMART" id="SM00382">
    <property type="entry name" value="AAA"/>
    <property type="match status" value="1"/>
</dbReference>
<feature type="compositionally biased region" description="Basic and acidic residues" evidence="6">
    <location>
        <begin position="326"/>
        <end position="341"/>
    </location>
</feature>
<evidence type="ECO:0000256" key="1">
    <source>
        <dbReference type="ARBA" id="ARBA00004202"/>
    </source>
</evidence>
<dbReference type="Pfam" id="PF00005">
    <property type="entry name" value="ABC_tran"/>
    <property type="match status" value="1"/>
</dbReference>
<evidence type="ECO:0000256" key="6">
    <source>
        <dbReference type="SAM" id="MobiDB-lite"/>
    </source>
</evidence>
<evidence type="ECO:0000313" key="8">
    <source>
        <dbReference type="EMBL" id="MFF3573218.1"/>
    </source>
</evidence>
<feature type="domain" description="ABC transporter" evidence="7">
    <location>
        <begin position="3"/>
        <end position="251"/>
    </location>
</feature>
<sequence>MSIEITDLTREFVIHRKQEGRWRRRRRREVITAVDRMSFRIEPGAAVGYIGANGAGKSTTIKMLTGILVPTAGTVRTCGLEPVRQRRELAGHIGVVFGQRSQLWWDLPLRESFTILAAIHRLDPDRASKRIHELIEQLEMAHTLDTPVRQLSLGQRMRAEIAAALLHSPELLILDEPTIGLDVLSKQRLRDFLSYERIERGTTLLLTTHDMGDIERLCERVLVVDHGRLVYDGTLTGLAATVQVRRMLVVDLAVPAPELTGLPGAQLIASEGGGIRQRLAFDPQVVTAAQLLTAVSARAEVRDLSIEEPDIEDVVRRIYRSQDLAQKRDLMRQQDSTEHTSPHSSASPPNLDEDAHRQIEPLTSGEVPPGPAGAGGDTDHQVATPDNAAAQGNPRPSSGPGPDSAAEAD</sequence>
<dbReference type="InterPro" id="IPR003439">
    <property type="entry name" value="ABC_transporter-like_ATP-bd"/>
</dbReference>
<dbReference type="InterPro" id="IPR003593">
    <property type="entry name" value="AAA+_ATPase"/>
</dbReference>
<dbReference type="PROSITE" id="PS50893">
    <property type="entry name" value="ABC_TRANSPORTER_2"/>
    <property type="match status" value="1"/>
</dbReference>
<evidence type="ECO:0000256" key="2">
    <source>
        <dbReference type="ARBA" id="ARBA00022448"/>
    </source>
</evidence>
<dbReference type="Gene3D" id="3.40.50.300">
    <property type="entry name" value="P-loop containing nucleotide triphosphate hydrolases"/>
    <property type="match status" value="1"/>
</dbReference>
<comment type="subcellular location">
    <subcellularLocation>
        <location evidence="1">Cell membrane</location>
        <topology evidence="1">Peripheral membrane protein</topology>
    </subcellularLocation>
</comment>
<feature type="region of interest" description="Disordered" evidence="6">
    <location>
        <begin position="326"/>
        <end position="409"/>
    </location>
</feature>
<dbReference type="SUPFAM" id="SSF52540">
    <property type="entry name" value="P-loop containing nucleoside triphosphate hydrolases"/>
    <property type="match status" value="1"/>
</dbReference>
<keyword evidence="4 8" id="KW-0067">ATP-binding</keyword>
<dbReference type="RefSeq" id="WP_387406326.1">
    <property type="nucleotide sequence ID" value="NZ_JBIAQY010000017.1"/>
</dbReference>
<dbReference type="PANTHER" id="PTHR42711:SF1">
    <property type="entry name" value="ABC-TRANSPORT PROTEIN, ATP-BINDING COMPONENT"/>
    <property type="match status" value="1"/>
</dbReference>
<protein>
    <submittedName>
        <fullName evidence="8">ATP-binding cassette domain-containing protein</fullName>
    </submittedName>
</protein>
<dbReference type="PROSITE" id="PS00211">
    <property type="entry name" value="ABC_TRANSPORTER_1"/>
    <property type="match status" value="1"/>
</dbReference>
<evidence type="ECO:0000256" key="5">
    <source>
        <dbReference type="ARBA" id="ARBA00023251"/>
    </source>
</evidence>
<keyword evidence="9" id="KW-1185">Reference proteome</keyword>
<evidence type="ECO:0000259" key="7">
    <source>
        <dbReference type="PROSITE" id="PS50893"/>
    </source>
</evidence>
<accession>A0ABW6SC85</accession>
<evidence type="ECO:0000256" key="4">
    <source>
        <dbReference type="ARBA" id="ARBA00022840"/>
    </source>
</evidence>
<keyword evidence="3" id="KW-0547">Nucleotide-binding</keyword>
<keyword evidence="5" id="KW-0046">Antibiotic resistance</keyword>
<evidence type="ECO:0000313" key="9">
    <source>
        <dbReference type="Proteomes" id="UP001601992"/>
    </source>
</evidence>
<dbReference type="GO" id="GO:0005524">
    <property type="term" value="F:ATP binding"/>
    <property type="evidence" value="ECO:0007669"/>
    <property type="project" value="UniProtKB-KW"/>
</dbReference>
<keyword evidence="2" id="KW-0813">Transport</keyword>
<organism evidence="8 9">
    <name type="scientific">Nocardia jiangxiensis</name>
    <dbReference type="NCBI Taxonomy" id="282685"/>
    <lineage>
        <taxon>Bacteria</taxon>
        <taxon>Bacillati</taxon>
        <taxon>Actinomycetota</taxon>
        <taxon>Actinomycetes</taxon>
        <taxon>Mycobacteriales</taxon>
        <taxon>Nocardiaceae</taxon>
        <taxon>Nocardia</taxon>
    </lineage>
</organism>
<dbReference type="InterPro" id="IPR050763">
    <property type="entry name" value="ABC_transporter_ATP-binding"/>
</dbReference>
<reference evidence="8 9" key="1">
    <citation type="submission" date="2024-10" db="EMBL/GenBank/DDBJ databases">
        <title>The Natural Products Discovery Center: Release of the First 8490 Sequenced Strains for Exploring Actinobacteria Biosynthetic Diversity.</title>
        <authorList>
            <person name="Kalkreuter E."/>
            <person name="Kautsar S.A."/>
            <person name="Yang D."/>
            <person name="Bader C.D."/>
            <person name="Teijaro C.N."/>
            <person name="Fluegel L."/>
            <person name="Davis C.M."/>
            <person name="Simpson J.R."/>
            <person name="Lauterbach L."/>
            <person name="Steele A.D."/>
            <person name="Gui C."/>
            <person name="Meng S."/>
            <person name="Li G."/>
            <person name="Viehrig K."/>
            <person name="Ye F."/>
            <person name="Su P."/>
            <person name="Kiefer A.F."/>
            <person name="Nichols A."/>
            <person name="Cepeda A.J."/>
            <person name="Yan W."/>
            <person name="Fan B."/>
            <person name="Jiang Y."/>
            <person name="Adhikari A."/>
            <person name="Zheng C.-J."/>
            <person name="Schuster L."/>
            <person name="Cowan T.M."/>
            <person name="Smanski M.J."/>
            <person name="Chevrette M.G."/>
            <person name="De Carvalho L.P.S."/>
            <person name="Shen B."/>
        </authorList>
    </citation>
    <scope>NUCLEOTIDE SEQUENCE [LARGE SCALE GENOMIC DNA]</scope>
    <source>
        <strain evidence="8 9">NPDC002593</strain>
    </source>
</reference>
<gene>
    <name evidence="8" type="ORF">ACFYXQ_36200</name>
</gene>
<dbReference type="EMBL" id="JBIAQY010000017">
    <property type="protein sequence ID" value="MFF3573218.1"/>
    <property type="molecule type" value="Genomic_DNA"/>
</dbReference>
<comment type="caution">
    <text evidence="8">The sequence shown here is derived from an EMBL/GenBank/DDBJ whole genome shotgun (WGS) entry which is preliminary data.</text>
</comment>
<dbReference type="Proteomes" id="UP001601992">
    <property type="component" value="Unassembled WGS sequence"/>
</dbReference>
<proteinExistence type="predicted"/>
<evidence type="ECO:0000256" key="3">
    <source>
        <dbReference type="ARBA" id="ARBA00022741"/>
    </source>
</evidence>
<dbReference type="InterPro" id="IPR027417">
    <property type="entry name" value="P-loop_NTPase"/>
</dbReference>
<dbReference type="InterPro" id="IPR017871">
    <property type="entry name" value="ABC_transporter-like_CS"/>
</dbReference>
<name>A0ABW6SC85_9NOCA</name>